<evidence type="ECO:0000259" key="7">
    <source>
        <dbReference type="PROSITE" id="PS51406"/>
    </source>
</evidence>
<dbReference type="Proteomes" id="UP001159042">
    <property type="component" value="Unassembled WGS sequence"/>
</dbReference>
<dbReference type="GO" id="GO:0005576">
    <property type="term" value="C:extracellular region"/>
    <property type="evidence" value="ECO:0007669"/>
    <property type="project" value="UniProtKB-SubCell"/>
</dbReference>
<keyword evidence="9" id="KW-1185">Reference proteome</keyword>
<dbReference type="InterPro" id="IPR014716">
    <property type="entry name" value="Fibrinogen_a/b/g_C_1"/>
</dbReference>
<evidence type="ECO:0000256" key="2">
    <source>
        <dbReference type="ARBA" id="ARBA00022525"/>
    </source>
</evidence>
<evidence type="ECO:0000256" key="5">
    <source>
        <dbReference type="ARBA" id="ARBA00023157"/>
    </source>
</evidence>
<dbReference type="AlphaFoldDB" id="A0AAV8WF61"/>
<keyword evidence="4" id="KW-0175">Coiled coil</keyword>
<keyword evidence="5" id="KW-1015">Disulfide bond</keyword>
<comment type="subcellular location">
    <subcellularLocation>
        <location evidence="1">Secreted</location>
    </subcellularLocation>
</comment>
<accession>A0AAV8WF61</accession>
<dbReference type="InterPro" id="IPR002181">
    <property type="entry name" value="Fibrinogen_a/b/g_C_dom"/>
</dbReference>
<evidence type="ECO:0000313" key="9">
    <source>
        <dbReference type="Proteomes" id="UP001159042"/>
    </source>
</evidence>
<dbReference type="PROSITE" id="PS51406">
    <property type="entry name" value="FIBRINOGEN_C_2"/>
    <property type="match status" value="1"/>
</dbReference>
<organism evidence="8 9">
    <name type="scientific">Exocentrus adspersus</name>
    <dbReference type="NCBI Taxonomy" id="1586481"/>
    <lineage>
        <taxon>Eukaryota</taxon>
        <taxon>Metazoa</taxon>
        <taxon>Ecdysozoa</taxon>
        <taxon>Arthropoda</taxon>
        <taxon>Hexapoda</taxon>
        <taxon>Insecta</taxon>
        <taxon>Pterygota</taxon>
        <taxon>Neoptera</taxon>
        <taxon>Endopterygota</taxon>
        <taxon>Coleoptera</taxon>
        <taxon>Polyphaga</taxon>
        <taxon>Cucujiformia</taxon>
        <taxon>Chrysomeloidea</taxon>
        <taxon>Cerambycidae</taxon>
        <taxon>Lamiinae</taxon>
        <taxon>Acanthocinini</taxon>
        <taxon>Exocentrus</taxon>
    </lineage>
</organism>
<dbReference type="NCBIfam" id="NF040941">
    <property type="entry name" value="GGGWT_bact"/>
    <property type="match status" value="1"/>
</dbReference>
<evidence type="ECO:0000256" key="1">
    <source>
        <dbReference type="ARBA" id="ARBA00004613"/>
    </source>
</evidence>
<proteinExistence type="predicted"/>
<keyword evidence="2" id="KW-0964">Secreted</keyword>
<dbReference type="InterPro" id="IPR020837">
    <property type="entry name" value="Fibrinogen_CS"/>
</dbReference>
<dbReference type="SUPFAM" id="SSF56496">
    <property type="entry name" value="Fibrinogen C-terminal domain-like"/>
    <property type="match status" value="1"/>
</dbReference>
<gene>
    <name evidence="8" type="ORF">NQ315_001152</name>
</gene>
<dbReference type="Gene3D" id="3.90.215.10">
    <property type="entry name" value="Gamma Fibrinogen, chain A, domain 1"/>
    <property type="match status" value="1"/>
</dbReference>
<dbReference type="PANTHER" id="PTHR47221">
    <property type="entry name" value="FIBRINOGEN ALPHA CHAIN"/>
    <property type="match status" value="1"/>
</dbReference>
<keyword evidence="3" id="KW-0732">Signal</keyword>
<dbReference type="SMART" id="SM00186">
    <property type="entry name" value="FBG"/>
    <property type="match status" value="1"/>
</dbReference>
<dbReference type="InterPro" id="IPR037579">
    <property type="entry name" value="FIB_ANG-like"/>
</dbReference>
<dbReference type="CDD" id="cd00087">
    <property type="entry name" value="FReD"/>
    <property type="match status" value="1"/>
</dbReference>
<dbReference type="Pfam" id="PF00147">
    <property type="entry name" value="Fibrinogen_C"/>
    <property type="match status" value="1"/>
</dbReference>
<dbReference type="PROSITE" id="PS00514">
    <property type="entry name" value="FIBRINOGEN_C_1"/>
    <property type="match status" value="1"/>
</dbReference>
<evidence type="ECO:0000256" key="3">
    <source>
        <dbReference type="ARBA" id="ARBA00022729"/>
    </source>
</evidence>
<sequence length="312" mass="34846">MAVPYQTPREHSDHLESRLDNLVKGVQLVVAALRGVNSDVTWIKKNISSITNATSTLIRLHEDLTTKQFLTDSLIDVKHHQQLYAVPPSALIEPKTAPRNCKDVQESGNKASGIYLIHPDTSHAPFMALCDLDTQGGGWTYIHNRYDGSQDFFLDWHDYKTGFGNIGGEFWLGLEHVYQLTGHEVNELLVELVDANGAKAFARYAAFSIGAEIEGYALKVFSAKNLDRDGWVEGNCAQAHSGAWWYRSCDTSNLNGKYLNGALPDDYVYQGMYWGEFRGALYSLAQARMMVRPRGKDSPPVFPQGLARNMSL</sequence>
<dbReference type="PANTHER" id="PTHR47221:SF6">
    <property type="entry name" value="FIBRINOGEN ALPHA CHAIN"/>
    <property type="match status" value="1"/>
</dbReference>
<dbReference type="EMBL" id="JANEYG010000002">
    <property type="protein sequence ID" value="KAJ8924987.1"/>
    <property type="molecule type" value="Genomic_DNA"/>
</dbReference>
<protein>
    <recommendedName>
        <fullName evidence="7">Fibrinogen C-terminal domain-containing protein</fullName>
    </recommendedName>
</protein>
<evidence type="ECO:0000256" key="4">
    <source>
        <dbReference type="ARBA" id="ARBA00023054"/>
    </source>
</evidence>
<feature type="domain" description="Fibrinogen C-terminal" evidence="7">
    <location>
        <begin position="92"/>
        <end position="295"/>
    </location>
</feature>
<evidence type="ECO:0000256" key="6">
    <source>
        <dbReference type="ARBA" id="ARBA00023180"/>
    </source>
</evidence>
<reference evidence="8 9" key="1">
    <citation type="journal article" date="2023" name="Insect Mol. Biol.">
        <title>Genome sequencing provides insights into the evolution of gene families encoding plant cell wall-degrading enzymes in longhorned beetles.</title>
        <authorList>
            <person name="Shin N.R."/>
            <person name="Okamura Y."/>
            <person name="Kirsch R."/>
            <person name="Pauchet Y."/>
        </authorList>
    </citation>
    <scope>NUCLEOTIDE SEQUENCE [LARGE SCALE GENOMIC DNA]</scope>
    <source>
        <strain evidence="8">EAD_L_NR</strain>
    </source>
</reference>
<dbReference type="InterPro" id="IPR036056">
    <property type="entry name" value="Fibrinogen-like_C"/>
</dbReference>
<evidence type="ECO:0000313" key="8">
    <source>
        <dbReference type="EMBL" id="KAJ8924987.1"/>
    </source>
</evidence>
<comment type="caution">
    <text evidence="8">The sequence shown here is derived from an EMBL/GenBank/DDBJ whole genome shotgun (WGS) entry which is preliminary data.</text>
</comment>
<name>A0AAV8WF61_9CUCU</name>
<keyword evidence="6" id="KW-0325">Glycoprotein</keyword>